<feature type="region of interest" description="Disordered" evidence="1">
    <location>
        <begin position="99"/>
        <end position="118"/>
    </location>
</feature>
<evidence type="ECO:0000313" key="2">
    <source>
        <dbReference type="EMBL" id="RPB20653.1"/>
    </source>
</evidence>
<accession>A0A3N4LCP6</accession>
<dbReference type="OrthoDB" id="5395271at2759"/>
<feature type="compositionally biased region" description="Low complexity" evidence="1">
    <location>
        <begin position="456"/>
        <end position="482"/>
    </location>
</feature>
<dbReference type="EMBL" id="ML121569">
    <property type="protein sequence ID" value="RPB20653.1"/>
    <property type="molecule type" value="Genomic_DNA"/>
</dbReference>
<reference evidence="2 3" key="1">
    <citation type="journal article" date="2018" name="Nat. Ecol. Evol.">
        <title>Pezizomycetes genomes reveal the molecular basis of ectomycorrhizal truffle lifestyle.</title>
        <authorList>
            <person name="Murat C."/>
            <person name="Payen T."/>
            <person name="Noel B."/>
            <person name="Kuo A."/>
            <person name="Morin E."/>
            <person name="Chen J."/>
            <person name="Kohler A."/>
            <person name="Krizsan K."/>
            <person name="Balestrini R."/>
            <person name="Da Silva C."/>
            <person name="Montanini B."/>
            <person name="Hainaut M."/>
            <person name="Levati E."/>
            <person name="Barry K.W."/>
            <person name="Belfiori B."/>
            <person name="Cichocki N."/>
            <person name="Clum A."/>
            <person name="Dockter R.B."/>
            <person name="Fauchery L."/>
            <person name="Guy J."/>
            <person name="Iotti M."/>
            <person name="Le Tacon F."/>
            <person name="Lindquist E.A."/>
            <person name="Lipzen A."/>
            <person name="Malagnac F."/>
            <person name="Mello A."/>
            <person name="Molinier V."/>
            <person name="Miyauchi S."/>
            <person name="Poulain J."/>
            <person name="Riccioni C."/>
            <person name="Rubini A."/>
            <person name="Sitrit Y."/>
            <person name="Splivallo R."/>
            <person name="Traeger S."/>
            <person name="Wang M."/>
            <person name="Zifcakova L."/>
            <person name="Wipf D."/>
            <person name="Zambonelli A."/>
            <person name="Paolocci F."/>
            <person name="Nowrousian M."/>
            <person name="Ottonello S."/>
            <person name="Baldrian P."/>
            <person name="Spatafora J.W."/>
            <person name="Henrissat B."/>
            <person name="Nagy L.G."/>
            <person name="Aury J.M."/>
            <person name="Wincker P."/>
            <person name="Grigoriev I.V."/>
            <person name="Bonfante P."/>
            <person name="Martin F.M."/>
        </authorList>
    </citation>
    <scope>NUCLEOTIDE SEQUENCE [LARGE SCALE GENOMIC DNA]</scope>
    <source>
        <strain evidence="2 3">ATCC MYA-4762</strain>
    </source>
</reference>
<feature type="compositionally biased region" description="Basic residues" evidence="1">
    <location>
        <begin position="351"/>
        <end position="363"/>
    </location>
</feature>
<feature type="compositionally biased region" description="Low complexity" evidence="1">
    <location>
        <begin position="146"/>
        <end position="157"/>
    </location>
</feature>
<feature type="compositionally biased region" description="Low complexity" evidence="1">
    <location>
        <begin position="371"/>
        <end position="383"/>
    </location>
</feature>
<organism evidence="2 3">
    <name type="scientific">Terfezia boudieri ATCC MYA-4762</name>
    <dbReference type="NCBI Taxonomy" id="1051890"/>
    <lineage>
        <taxon>Eukaryota</taxon>
        <taxon>Fungi</taxon>
        <taxon>Dikarya</taxon>
        <taxon>Ascomycota</taxon>
        <taxon>Pezizomycotina</taxon>
        <taxon>Pezizomycetes</taxon>
        <taxon>Pezizales</taxon>
        <taxon>Pezizaceae</taxon>
        <taxon>Terfezia</taxon>
    </lineage>
</organism>
<feature type="compositionally biased region" description="Polar residues" evidence="1">
    <location>
        <begin position="412"/>
        <end position="433"/>
    </location>
</feature>
<name>A0A3N4LCP6_9PEZI</name>
<feature type="compositionally biased region" description="Polar residues" evidence="1">
    <location>
        <begin position="131"/>
        <end position="145"/>
    </location>
</feature>
<feature type="compositionally biased region" description="Polar residues" evidence="1">
    <location>
        <begin position="289"/>
        <end position="299"/>
    </location>
</feature>
<protein>
    <submittedName>
        <fullName evidence="2">Uncharacterized protein</fullName>
    </submittedName>
</protein>
<dbReference type="Proteomes" id="UP000267821">
    <property type="component" value="Unassembled WGS sequence"/>
</dbReference>
<sequence>MDLSLILNPEQPLSCSQNPYHRAPLYQEQHLNLASHYPNPYPPLGPASYFQNSYPPPSLELPKLIQMDSTTPANTYQNPMSIANAMATRAPAVTFAEGGQQTPAVAETSPKRPARSTVKEVNYRELANGLSIRQTRDPNSTARKYNNSTIPSSNNTTAGREHDLSVSNSPELEESERSREVSTSDRASEPAIANGQRPITGGKSPVLMAELKETISKLDVDQDRSSSLTPAPEDLEDLFPDVGKVNGTTGNFEAPGVILGIKQYSDEIPAPKLKLKAAKNASVVVGTPTVNSLDATSSPSRKRRRGKLSYALPPPTLSSEEDVQSEEKQIKSSKPPQKYHKKETESTQGTKTKKKPGPKKGWKQTRAMMASTTTPTCTPSSKTEVGDSGQKRPYMYKVEPTLALSNYFVSTSPTPSHGVSPSTPSEELPSNTAIYDGGLERSPTNSQMRNNNINASALSSPTSSSSSSSEPPFIPDPITIPDKYSPHRPMTNNQAIKLFDLMCERMNWHNKDLYESVGMRNIFGNRRAAAERFYRQECRKILMQGLAETEGRIVGAPSNHPPMEFGVPWPPGAQVTMDVLMEGDTL</sequence>
<feature type="region of interest" description="Disordered" evidence="1">
    <location>
        <begin position="412"/>
        <end position="488"/>
    </location>
</feature>
<feature type="region of interest" description="Disordered" evidence="1">
    <location>
        <begin position="289"/>
        <end position="392"/>
    </location>
</feature>
<dbReference type="InParanoid" id="A0A3N4LCP6"/>
<feature type="region of interest" description="Disordered" evidence="1">
    <location>
        <begin position="125"/>
        <end position="204"/>
    </location>
</feature>
<feature type="compositionally biased region" description="Polar residues" evidence="1">
    <location>
        <begin position="442"/>
        <end position="455"/>
    </location>
</feature>
<keyword evidence="3" id="KW-1185">Reference proteome</keyword>
<proteinExistence type="predicted"/>
<gene>
    <name evidence="2" type="ORF">L211DRAFT_870575</name>
</gene>
<evidence type="ECO:0000313" key="3">
    <source>
        <dbReference type="Proteomes" id="UP000267821"/>
    </source>
</evidence>
<evidence type="ECO:0000256" key="1">
    <source>
        <dbReference type="SAM" id="MobiDB-lite"/>
    </source>
</evidence>
<dbReference type="AlphaFoldDB" id="A0A3N4LCP6"/>
<feature type="compositionally biased region" description="Basic and acidic residues" evidence="1">
    <location>
        <begin position="175"/>
        <end position="188"/>
    </location>
</feature>